<dbReference type="AlphaFoldDB" id="A0A3N4LI62"/>
<evidence type="ECO:0000259" key="8">
    <source>
        <dbReference type="PROSITE" id="PS00498"/>
    </source>
</evidence>
<dbReference type="Proteomes" id="UP000267821">
    <property type="component" value="Unassembled WGS sequence"/>
</dbReference>
<keyword evidence="3" id="KW-0479">Metal-binding</keyword>
<comment type="catalytic activity">
    <reaction evidence="7">
        <text>L-tyrosine + O2 = L-dopaquinone + H2O</text>
        <dbReference type="Rhea" id="RHEA:18117"/>
        <dbReference type="ChEBI" id="CHEBI:15377"/>
        <dbReference type="ChEBI" id="CHEBI:15379"/>
        <dbReference type="ChEBI" id="CHEBI:57924"/>
        <dbReference type="ChEBI" id="CHEBI:58315"/>
        <dbReference type="EC" id="1.14.18.1"/>
    </reaction>
</comment>
<dbReference type="PRINTS" id="PR00092">
    <property type="entry name" value="TYROSINASE"/>
</dbReference>
<dbReference type="PROSITE" id="PS00498">
    <property type="entry name" value="TYROSINASE_2"/>
    <property type="match status" value="1"/>
</dbReference>
<evidence type="ECO:0000256" key="6">
    <source>
        <dbReference type="ARBA" id="ARBA00048233"/>
    </source>
</evidence>
<dbReference type="GO" id="GO:0004503">
    <property type="term" value="F:tyrosinase activity"/>
    <property type="evidence" value="ECO:0007669"/>
    <property type="project" value="UniProtKB-EC"/>
</dbReference>
<reference evidence="9 10" key="1">
    <citation type="journal article" date="2018" name="Nat. Ecol. Evol.">
        <title>Pezizomycetes genomes reveal the molecular basis of ectomycorrhizal truffle lifestyle.</title>
        <authorList>
            <person name="Murat C."/>
            <person name="Payen T."/>
            <person name="Noel B."/>
            <person name="Kuo A."/>
            <person name="Morin E."/>
            <person name="Chen J."/>
            <person name="Kohler A."/>
            <person name="Krizsan K."/>
            <person name="Balestrini R."/>
            <person name="Da Silva C."/>
            <person name="Montanini B."/>
            <person name="Hainaut M."/>
            <person name="Levati E."/>
            <person name="Barry K.W."/>
            <person name="Belfiori B."/>
            <person name="Cichocki N."/>
            <person name="Clum A."/>
            <person name="Dockter R.B."/>
            <person name="Fauchery L."/>
            <person name="Guy J."/>
            <person name="Iotti M."/>
            <person name="Le Tacon F."/>
            <person name="Lindquist E.A."/>
            <person name="Lipzen A."/>
            <person name="Malagnac F."/>
            <person name="Mello A."/>
            <person name="Molinier V."/>
            <person name="Miyauchi S."/>
            <person name="Poulain J."/>
            <person name="Riccioni C."/>
            <person name="Rubini A."/>
            <person name="Sitrit Y."/>
            <person name="Splivallo R."/>
            <person name="Traeger S."/>
            <person name="Wang M."/>
            <person name="Zifcakova L."/>
            <person name="Wipf D."/>
            <person name="Zambonelli A."/>
            <person name="Paolocci F."/>
            <person name="Nowrousian M."/>
            <person name="Ottonello S."/>
            <person name="Baldrian P."/>
            <person name="Spatafora J.W."/>
            <person name="Henrissat B."/>
            <person name="Nagy L.G."/>
            <person name="Aury J.M."/>
            <person name="Wincker P."/>
            <person name="Grigoriev I.V."/>
            <person name="Bonfante P."/>
            <person name="Martin F.M."/>
        </authorList>
    </citation>
    <scope>NUCLEOTIDE SEQUENCE [LARGE SCALE GENOMIC DNA]</scope>
    <source>
        <strain evidence="9 10">ATCC MYA-4762</strain>
    </source>
</reference>
<evidence type="ECO:0000313" key="10">
    <source>
        <dbReference type="Proteomes" id="UP000267821"/>
    </source>
</evidence>
<organism evidence="9 10">
    <name type="scientific">Terfezia boudieri ATCC MYA-4762</name>
    <dbReference type="NCBI Taxonomy" id="1051890"/>
    <lineage>
        <taxon>Eukaryota</taxon>
        <taxon>Fungi</taxon>
        <taxon>Dikarya</taxon>
        <taxon>Ascomycota</taxon>
        <taxon>Pezizomycotina</taxon>
        <taxon>Pezizomycetes</taxon>
        <taxon>Pezizales</taxon>
        <taxon>Pezizaceae</taxon>
        <taxon>Terfezia</taxon>
    </lineage>
</organism>
<evidence type="ECO:0000313" key="9">
    <source>
        <dbReference type="EMBL" id="RPB21149.1"/>
    </source>
</evidence>
<keyword evidence="10" id="KW-1185">Reference proteome</keyword>
<proteinExistence type="inferred from homology"/>
<evidence type="ECO:0000256" key="1">
    <source>
        <dbReference type="ARBA" id="ARBA00009928"/>
    </source>
</evidence>
<feature type="non-terminal residue" evidence="9">
    <location>
        <position position="376"/>
    </location>
</feature>
<protein>
    <recommendedName>
        <fullName evidence="2">tyrosinase</fullName>
        <ecNumber evidence="2">1.14.18.1</ecNumber>
    </recommendedName>
</protein>
<feature type="non-terminal residue" evidence="9">
    <location>
        <position position="1"/>
    </location>
</feature>
<dbReference type="Gene3D" id="1.10.1280.10">
    <property type="entry name" value="Di-copper center containing domain from catechol oxidase"/>
    <property type="match status" value="1"/>
</dbReference>
<evidence type="ECO:0000256" key="3">
    <source>
        <dbReference type="ARBA" id="ARBA00022723"/>
    </source>
</evidence>
<evidence type="ECO:0000256" key="5">
    <source>
        <dbReference type="ARBA" id="ARBA00023101"/>
    </source>
</evidence>
<dbReference type="GO" id="GO:0042438">
    <property type="term" value="P:melanin biosynthetic process"/>
    <property type="evidence" value="ECO:0007669"/>
    <property type="project" value="UniProtKB-KW"/>
</dbReference>
<comment type="catalytic activity">
    <reaction evidence="6">
        <text>2 L-dopa + O2 = 2 L-dopaquinone + 2 H2O</text>
        <dbReference type="Rhea" id="RHEA:34287"/>
        <dbReference type="ChEBI" id="CHEBI:15377"/>
        <dbReference type="ChEBI" id="CHEBI:15379"/>
        <dbReference type="ChEBI" id="CHEBI:57504"/>
        <dbReference type="ChEBI" id="CHEBI:57924"/>
        <dbReference type="EC" id="1.14.18.1"/>
    </reaction>
</comment>
<dbReference type="InterPro" id="IPR002227">
    <property type="entry name" value="Tyrosinase_Cu-bd"/>
</dbReference>
<comment type="similarity">
    <text evidence="1">Belongs to the tyrosinase family.</text>
</comment>
<dbReference type="GO" id="GO:0046872">
    <property type="term" value="F:metal ion binding"/>
    <property type="evidence" value="ECO:0007669"/>
    <property type="project" value="UniProtKB-KW"/>
</dbReference>
<dbReference type="Pfam" id="PF00264">
    <property type="entry name" value="Tyrosinase"/>
    <property type="match status" value="1"/>
</dbReference>
<keyword evidence="5" id="KW-0470">Melanin biosynthesis</keyword>
<evidence type="ECO:0000256" key="4">
    <source>
        <dbReference type="ARBA" id="ARBA00023008"/>
    </source>
</evidence>
<dbReference type="OrthoDB" id="6132182at2759"/>
<dbReference type="PANTHER" id="PTHR11474">
    <property type="entry name" value="TYROSINASE FAMILY MEMBER"/>
    <property type="match status" value="1"/>
</dbReference>
<name>A0A3N4LI62_9PEZI</name>
<dbReference type="EC" id="1.14.18.1" evidence="2"/>
<dbReference type="SUPFAM" id="SSF48056">
    <property type="entry name" value="Di-copper centre-containing domain"/>
    <property type="match status" value="1"/>
</dbReference>
<dbReference type="InterPro" id="IPR008922">
    <property type="entry name" value="Di-copper_centre_dom_sf"/>
</dbReference>
<dbReference type="EMBL" id="ML121563">
    <property type="protein sequence ID" value="RPB21149.1"/>
    <property type="molecule type" value="Genomic_DNA"/>
</dbReference>
<gene>
    <name evidence="9" type="ORF">L211DRAFT_766741</name>
</gene>
<dbReference type="PANTHER" id="PTHR11474:SF76">
    <property type="entry name" value="SHKT DOMAIN-CONTAINING PROTEIN"/>
    <property type="match status" value="1"/>
</dbReference>
<dbReference type="InterPro" id="IPR050316">
    <property type="entry name" value="Tyrosinase/Hemocyanin"/>
</dbReference>
<accession>A0A3N4LI62</accession>
<dbReference type="InParanoid" id="A0A3N4LI62"/>
<dbReference type="STRING" id="1051890.A0A3N4LI62"/>
<evidence type="ECO:0000256" key="2">
    <source>
        <dbReference type="ARBA" id="ARBA00011906"/>
    </source>
</evidence>
<sequence>GACYHRYKIQTLQSQYPDQWNMFIAALADLQRQPESNDMSWFGIGGIHGAPYISWPRGTTGNFNQGMGYCVHGGPLFATWHRPYTLLIEQALQARAVAIAARFTGSRAAAYRTAADQLRLPYWDWSDPTTRSDIPAPVMQPTISVTTPGTNGTPVTSTIQNPLFQYNFQSAATLRQYFSGNYANWMYTTRHPRSSSDPTPVNANANTMMQNGFTTRRQQTYQLFSQTSFNSMASALEGIHNQVHTNVGGSNPLGHMSVTNAASFDPIFWLHHCNVDRMVALYQAIYPSNRLQPSPGRATFGRIVPGIDGPNDDLFTNLYPFRLPSGSWWQSNEIKSVGTIWKYRYGYDEIPCSMHTSGATGSDLSAFTRQKVNALY</sequence>
<feature type="domain" description="Tyrosinase copper-binding" evidence="8">
    <location>
        <begin position="265"/>
        <end position="276"/>
    </location>
</feature>
<evidence type="ECO:0000256" key="7">
    <source>
        <dbReference type="ARBA" id="ARBA00048881"/>
    </source>
</evidence>
<keyword evidence="4" id="KW-0186">Copper</keyword>